<dbReference type="EMBL" id="JAVDNV010000021">
    <property type="protein sequence ID" value="MDQ2311877.1"/>
    <property type="molecule type" value="Genomic_DNA"/>
</dbReference>
<dbReference type="InterPro" id="IPR025391">
    <property type="entry name" value="DUF4123"/>
</dbReference>
<accession>A0AAW8HTP4</accession>
<dbReference type="Pfam" id="PF13503">
    <property type="entry name" value="DUF4123"/>
    <property type="match status" value="1"/>
</dbReference>
<comment type="caution">
    <text evidence="2">The sequence shown here is derived from an EMBL/GenBank/DDBJ whole genome shotgun (WGS) entry which is preliminary data.</text>
</comment>
<dbReference type="RefSeq" id="WP_053075618.1">
    <property type="nucleotide sequence ID" value="NZ_CP020388.1"/>
</dbReference>
<feature type="domain" description="DUF4123" evidence="1">
    <location>
        <begin position="21"/>
        <end position="140"/>
    </location>
</feature>
<dbReference type="GeneID" id="61386585"/>
<name>A0AAW8HTP4_PLUGE</name>
<evidence type="ECO:0000313" key="2">
    <source>
        <dbReference type="EMBL" id="MDQ2311877.1"/>
    </source>
</evidence>
<dbReference type="Proteomes" id="UP001236270">
    <property type="component" value="Unassembled WGS sequence"/>
</dbReference>
<evidence type="ECO:0000259" key="1">
    <source>
        <dbReference type="Pfam" id="PF13503"/>
    </source>
</evidence>
<proteinExistence type="predicted"/>
<organism evidence="2 3">
    <name type="scientific">Pluralibacter gergoviae</name>
    <name type="common">Enterobacter gergoviae</name>
    <dbReference type="NCBI Taxonomy" id="61647"/>
    <lineage>
        <taxon>Bacteria</taxon>
        <taxon>Pseudomonadati</taxon>
        <taxon>Pseudomonadota</taxon>
        <taxon>Gammaproteobacteria</taxon>
        <taxon>Enterobacterales</taxon>
        <taxon>Enterobacteriaceae</taxon>
        <taxon>Pluralibacter</taxon>
    </lineage>
</organism>
<gene>
    <name evidence="2" type="ORF">RBJ30_22685</name>
</gene>
<reference evidence="2" key="1">
    <citation type="submission" date="2023-08" db="EMBL/GenBank/DDBJ databases">
        <title>WGS of pathogenic bacterial species, Los Angeles County Public Health Laboratories.</title>
        <authorList>
            <person name="Garrigues J.M."/>
            <person name="Green N.M."/>
        </authorList>
    </citation>
    <scope>NUCLEOTIDE SEQUENCE</scope>
    <source>
        <strain evidence="2">LACPHL-BACT-2023-00068</strain>
    </source>
</reference>
<sequence>MTGLSVGYAVRQLIHATNISLYALVDGLQYERCFGEPLFFQQHITAPLFDQPPDSRIAFAGPWLIRIGDMTGSQEKLAVLEAALPSVSWLATATAAQTLVIHLQQNMNIVLPDGQAALLRLQDPRVLLRLAGTLDSQQHHRLTAPVQEWTTTVDGKPWSFKQRTFLC</sequence>
<protein>
    <submittedName>
        <fullName evidence="2">DUF4123 domain-containing protein</fullName>
    </submittedName>
</protein>
<evidence type="ECO:0000313" key="3">
    <source>
        <dbReference type="Proteomes" id="UP001236270"/>
    </source>
</evidence>
<dbReference type="AlphaFoldDB" id="A0AAW8HTP4"/>